<proteinExistence type="predicted"/>
<protein>
    <submittedName>
        <fullName evidence="2">Alpha/beta hydrolase</fullName>
    </submittedName>
</protein>
<dbReference type="OrthoDB" id="3519228at2"/>
<dbReference type="Proteomes" id="UP000297654">
    <property type="component" value="Unassembled WGS sequence"/>
</dbReference>
<dbReference type="InterPro" id="IPR029058">
    <property type="entry name" value="AB_hydrolase_fold"/>
</dbReference>
<keyword evidence="2" id="KW-0378">Hydrolase</keyword>
<dbReference type="PANTHER" id="PTHR43689:SF8">
    <property type="entry name" value="ALPHA_BETA-HYDROLASES SUPERFAMILY PROTEIN"/>
    <property type="match status" value="1"/>
</dbReference>
<dbReference type="AlphaFoldDB" id="A0A5F0D112"/>
<dbReference type="EMBL" id="SOFF01000060">
    <property type="protein sequence ID" value="TFB82477.1"/>
    <property type="molecule type" value="Genomic_DNA"/>
</dbReference>
<dbReference type="PANTHER" id="PTHR43689">
    <property type="entry name" value="HYDROLASE"/>
    <property type="match status" value="1"/>
</dbReference>
<keyword evidence="3" id="KW-1185">Reference proteome</keyword>
<evidence type="ECO:0000313" key="3">
    <source>
        <dbReference type="Proteomes" id="UP000297654"/>
    </source>
</evidence>
<dbReference type="PRINTS" id="PR00111">
    <property type="entry name" value="ABHYDROLASE"/>
</dbReference>
<evidence type="ECO:0000259" key="1">
    <source>
        <dbReference type="Pfam" id="PF12697"/>
    </source>
</evidence>
<dbReference type="GO" id="GO:0016787">
    <property type="term" value="F:hydrolase activity"/>
    <property type="evidence" value="ECO:0007669"/>
    <property type="project" value="UniProtKB-KW"/>
</dbReference>
<dbReference type="InterPro" id="IPR000073">
    <property type="entry name" value="AB_hydrolase_1"/>
</dbReference>
<sequence>MHVSEFGPSDGPPVLLLHGGGVAGWMWTSLRRTLEATYKVVVPDLPGHGHSADEPYQSHTETVNALSQLLVRGGSNPTAVIGFSLGAQLTIELASQYPELVDRVMIVSAQAKAMPFAGLTLRALGAAAPLAQNRRFARLQARELFVPAELMEEYIDTSAHITKTTLLAAVGDNMRFAVPQTWSEFHGQAFVMVGSRERALMRDSAKIIHAALPSSDMEIVPGRGHGIPLECPDWFNPRVAAWLALQ</sequence>
<name>A0A5F0D112_9MICO</name>
<accession>A0A5F0D112</accession>
<organism evidence="2 3">
    <name type="scientific">Cryobacterium luteum</name>
    <dbReference type="NCBI Taxonomy" id="1424661"/>
    <lineage>
        <taxon>Bacteria</taxon>
        <taxon>Bacillati</taxon>
        <taxon>Actinomycetota</taxon>
        <taxon>Actinomycetes</taxon>
        <taxon>Micrococcales</taxon>
        <taxon>Microbacteriaceae</taxon>
        <taxon>Cryobacterium</taxon>
    </lineage>
</organism>
<dbReference type="Pfam" id="PF12697">
    <property type="entry name" value="Abhydrolase_6"/>
    <property type="match status" value="1"/>
</dbReference>
<dbReference type="Gene3D" id="3.40.50.1820">
    <property type="entry name" value="alpha/beta hydrolase"/>
    <property type="match status" value="1"/>
</dbReference>
<reference evidence="2 3" key="1">
    <citation type="submission" date="2019-03" db="EMBL/GenBank/DDBJ databases">
        <title>Genomics of glacier-inhabiting Cryobacterium strains.</title>
        <authorList>
            <person name="Liu Q."/>
            <person name="Xin Y.-H."/>
        </authorList>
    </citation>
    <scope>NUCLEOTIDE SEQUENCE [LARGE SCALE GENOMIC DNA]</scope>
    <source>
        <strain evidence="2 3">Hh15</strain>
    </source>
</reference>
<dbReference type="SUPFAM" id="SSF53474">
    <property type="entry name" value="alpha/beta-Hydrolases"/>
    <property type="match status" value="1"/>
</dbReference>
<evidence type="ECO:0000313" key="2">
    <source>
        <dbReference type="EMBL" id="TFB82477.1"/>
    </source>
</evidence>
<gene>
    <name evidence="2" type="ORF">E3O10_17565</name>
</gene>
<feature type="domain" description="AB hydrolase-1" evidence="1">
    <location>
        <begin position="14"/>
        <end position="236"/>
    </location>
</feature>
<comment type="caution">
    <text evidence="2">The sequence shown here is derived from an EMBL/GenBank/DDBJ whole genome shotgun (WGS) entry which is preliminary data.</text>
</comment>